<sequence length="453" mass="48366">MVALGAAGCSDDSHPNPGGTSSQTALKPVAVEVQEAVAKVWPDAPQIWPGTVLKDRKIILGDRGRARLISVDGVTDLSPAELAKKKIAIPRGGSSYATWDGHPAVVMNVSDPSYRSDAEMAGQSLSTTLFAAATDELYHATEQKWKAWKKGGELRGTEYPLAVMPRLYRAMLYNDLVAAYRDPRQRNQRLAGAAYWRSKWQKEFPDEAKRAAATDVGEGAAGYFDAVATAMAAGAGRGDQAEIRKRSQFRPLDQAIDPGQVTLDAESTALGGIAGLLLDETRKGWKQEVSRGRRTPVDLLLAGVSPVAEPPSDPLRRSIQDILSKLNTDLIPRLNPLVSAYHDKARPLLLIPMSAAEGDLDAGGYYVSHGVPYAILARLNGTFRLSGGTIEAKEASVLAGQIGGHPYLIVPMGAAGDKSTVASNRVQLSSGTLTGSSQVATRRTGGREEYVAR</sequence>
<dbReference type="Proteomes" id="UP001501442">
    <property type="component" value="Unassembled WGS sequence"/>
</dbReference>
<comment type="caution">
    <text evidence="2">The sequence shown here is derived from an EMBL/GenBank/DDBJ whole genome shotgun (WGS) entry which is preliminary data.</text>
</comment>
<feature type="compositionally biased region" description="Polar residues" evidence="1">
    <location>
        <begin position="432"/>
        <end position="441"/>
    </location>
</feature>
<dbReference type="RefSeq" id="WP_345433309.1">
    <property type="nucleotide sequence ID" value="NZ_BAABHK010000006.1"/>
</dbReference>
<evidence type="ECO:0008006" key="4">
    <source>
        <dbReference type="Google" id="ProtNLM"/>
    </source>
</evidence>
<accession>A0ABP8UD02</accession>
<name>A0ABP8UD02_9ACTN</name>
<evidence type="ECO:0000313" key="2">
    <source>
        <dbReference type="EMBL" id="GAA4629231.1"/>
    </source>
</evidence>
<dbReference type="EMBL" id="BAABHK010000006">
    <property type="protein sequence ID" value="GAA4629231.1"/>
    <property type="molecule type" value="Genomic_DNA"/>
</dbReference>
<gene>
    <name evidence="2" type="ORF">GCM10023196_049110</name>
</gene>
<evidence type="ECO:0000313" key="3">
    <source>
        <dbReference type="Proteomes" id="UP001501442"/>
    </source>
</evidence>
<feature type="region of interest" description="Disordered" evidence="1">
    <location>
        <begin position="432"/>
        <end position="453"/>
    </location>
</feature>
<feature type="region of interest" description="Disordered" evidence="1">
    <location>
        <begin position="1"/>
        <end position="23"/>
    </location>
</feature>
<organism evidence="2 3">
    <name type="scientific">Actinoallomurus vinaceus</name>
    <dbReference type="NCBI Taxonomy" id="1080074"/>
    <lineage>
        <taxon>Bacteria</taxon>
        <taxon>Bacillati</taxon>
        <taxon>Actinomycetota</taxon>
        <taxon>Actinomycetes</taxon>
        <taxon>Streptosporangiales</taxon>
        <taxon>Thermomonosporaceae</taxon>
        <taxon>Actinoallomurus</taxon>
    </lineage>
</organism>
<proteinExistence type="predicted"/>
<protein>
    <recommendedName>
        <fullName evidence="4">Lipoprotein</fullName>
    </recommendedName>
</protein>
<reference evidence="3" key="1">
    <citation type="journal article" date="2019" name="Int. J. Syst. Evol. Microbiol.">
        <title>The Global Catalogue of Microorganisms (GCM) 10K type strain sequencing project: providing services to taxonomists for standard genome sequencing and annotation.</title>
        <authorList>
            <consortium name="The Broad Institute Genomics Platform"/>
            <consortium name="The Broad Institute Genome Sequencing Center for Infectious Disease"/>
            <person name="Wu L."/>
            <person name="Ma J."/>
        </authorList>
    </citation>
    <scope>NUCLEOTIDE SEQUENCE [LARGE SCALE GENOMIC DNA]</scope>
    <source>
        <strain evidence="3">JCM 17939</strain>
    </source>
</reference>
<keyword evidence="3" id="KW-1185">Reference proteome</keyword>
<evidence type="ECO:0000256" key="1">
    <source>
        <dbReference type="SAM" id="MobiDB-lite"/>
    </source>
</evidence>